<gene>
    <name evidence="9" type="ORF">Fcan01_03003</name>
</gene>
<dbReference type="EMBL" id="LNIX01000001">
    <property type="protein sequence ID" value="OXA62011.1"/>
    <property type="molecule type" value="Genomic_DNA"/>
</dbReference>
<name>A0A226EYW5_FOLCA</name>
<evidence type="ECO:0000256" key="5">
    <source>
        <dbReference type="ARBA" id="ARBA00023136"/>
    </source>
</evidence>
<keyword evidence="10" id="KW-1185">Reference proteome</keyword>
<evidence type="ECO:0000256" key="6">
    <source>
        <dbReference type="ARBA" id="ARBA00023170"/>
    </source>
</evidence>
<feature type="transmembrane region" description="Helical" evidence="8">
    <location>
        <begin position="544"/>
        <end position="564"/>
    </location>
</feature>
<comment type="subcellular location">
    <subcellularLocation>
        <location evidence="1">Cell membrane</location>
        <topology evidence="1">Multi-pass membrane protein</topology>
    </subcellularLocation>
</comment>
<dbReference type="Proteomes" id="UP000198287">
    <property type="component" value="Unassembled WGS sequence"/>
</dbReference>
<keyword evidence="7" id="KW-0325">Glycoprotein</keyword>
<dbReference type="PANTHER" id="PTHR42643">
    <property type="entry name" value="IONOTROPIC RECEPTOR 20A-RELATED"/>
    <property type="match status" value="1"/>
</dbReference>
<keyword evidence="5 8" id="KW-0472">Membrane</keyword>
<evidence type="ECO:0000256" key="1">
    <source>
        <dbReference type="ARBA" id="ARBA00004651"/>
    </source>
</evidence>
<dbReference type="OrthoDB" id="413361at2759"/>
<keyword evidence="6 9" id="KW-0675">Receptor</keyword>
<comment type="caution">
    <text evidence="9">The sequence shown here is derived from an EMBL/GenBank/DDBJ whole genome shotgun (WGS) entry which is preliminary data.</text>
</comment>
<dbReference type="GO" id="GO:0005886">
    <property type="term" value="C:plasma membrane"/>
    <property type="evidence" value="ECO:0007669"/>
    <property type="project" value="UniProtKB-SubCell"/>
</dbReference>
<dbReference type="InterPro" id="IPR052192">
    <property type="entry name" value="Insect_Ionotropic_Sensory_Rcpt"/>
</dbReference>
<dbReference type="Gene3D" id="1.10.287.70">
    <property type="match status" value="1"/>
</dbReference>
<evidence type="ECO:0000256" key="4">
    <source>
        <dbReference type="ARBA" id="ARBA00022989"/>
    </source>
</evidence>
<evidence type="ECO:0000313" key="9">
    <source>
        <dbReference type="EMBL" id="OXA62011.1"/>
    </source>
</evidence>
<evidence type="ECO:0000256" key="2">
    <source>
        <dbReference type="ARBA" id="ARBA00022475"/>
    </source>
</evidence>
<dbReference type="PANTHER" id="PTHR42643:SF24">
    <property type="entry name" value="IONOTROPIC RECEPTOR 60A"/>
    <property type="match status" value="1"/>
</dbReference>
<feature type="transmembrane region" description="Helical" evidence="8">
    <location>
        <begin position="365"/>
        <end position="386"/>
    </location>
</feature>
<evidence type="ECO:0000313" key="10">
    <source>
        <dbReference type="Proteomes" id="UP000198287"/>
    </source>
</evidence>
<sequence length="609" mass="69464">MLSDRLQLHNSLKKCNSDDTNFDFCGIPISLAKKSEDIGYILKKVHSQISSSFSFLALILDNNNTTSVFPTLEEISRLYSDESRLKRPFSVFLLTYSPDENNLLQLEILKSTVKKLPWQISLFVCELDLLHDIRSVWELITFTPMPFTKRILLTDIGPDFFLTILSRKSTEDLHGSLVRALAIDSPDERYSAEFNRNKSIPTFIEGGYTVSLLNDLRDALNFSVLAVIGKEYITDQTVNQTVGGIGAQLLNNEADLIISMSYALEFRVKYLSPTVAFNKDKVMVFFRQPSLFLNRNVFLHPFQDTVWISLLVTLSLIAISTLMTIRIPKHFMHKKHPEDQPYFWILGALCQKSCSCEPHKIHGRIILLVTFLMAWIVYTFYSASIISRLSVSYNPITTLSGLINGGFNLLADPLVSYSKYLQFSSTQDWEMTFVSEVDSVSKVFNGGYGFISSIDLVVIASRNLQFSEQNICDTLSSVSLNIVMPLQFYTRKGYPFKELVNRKLLNLIGKGFNDRYLAEFLWHTNPVCPEIVQTTFESLGFTDLYSAFFGLAFVYALTLAILSVEKSVHKFHERSTFEKVATKWYNRIFKRATTLCRLTASKEQINIKA</sequence>
<keyword evidence="3 8" id="KW-0812">Transmembrane</keyword>
<feature type="transmembrane region" description="Helical" evidence="8">
    <location>
        <begin position="306"/>
        <end position="325"/>
    </location>
</feature>
<proteinExistence type="predicted"/>
<keyword evidence="2" id="KW-1003">Cell membrane</keyword>
<reference evidence="9 10" key="1">
    <citation type="submission" date="2015-12" db="EMBL/GenBank/DDBJ databases">
        <title>The genome of Folsomia candida.</title>
        <authorList>
            <person name="Faddeeva A."/>
            <person name="Derks M.F."/>
            <person name="Anvar Y."/>
            <person name="Smit S."/>
            <person name="Van Straalen N."/>
            <person name="Roelofs D."/>
        </authorList>
    </citation>
    <scope>NUCLEOTIDE SEQUENCE [LARGE SCALE GENOMIC DNA]</scope>
    <source>
        <strain evidence="9 10">VU population</strain>
        <tissue evidence="9">Whole body</tissue>
    </source>
</reference>
<organism evidence="9 10">
    <name type="scientific">Folsomia candida</name>
    <name type="common">Springtail</name>
    <dbReference type="NCBI Taxonomy" id="158441"/>
    <lineage>
        <taxon>Eukaryota</taxon>
        <taxon>Metazoa</taxon>
        <taxon>Ecdysozoa</taxon>
        <taxon>Arthropoda</taxon>
        <taxon>Hexapoda</taxon>
        <taxon>Collembola</taxon>
        <taxon>Entomobryomorpha</taxon>
        <taxon>Isotomoidea</taxon>
        <taxon>Isotomidae</taxon>
        <taxon>Proisotominae</taxon>
        <taxon>Folsomia</taxon>
    </lineage>
</organism>
<evidence type="ECO:0000256" key="8">
    <source>
        <dbReference type="SAM" id="Phobius"/>
    </source>
</evidence>
<keyword evidence="4 8" id="KW-1133">Transmembrane helix</keyword>
<evidence type="ECO:0000256" key="7">
    <source>
        <dbReference type="ARBA" id="ARBA00023180"/>
    </source>
</evidence>
<dbReference type="SUPFAM" id="SSF53850">
    <property type="entry name" value="Periplasmic binding protein-like II"/>
    <property type="match status" value="1"/>
</dbReference>
<dbReference type="AlphaFoldDB" id="A0A226EYW5"/>
<accession>A0A226EYW5</accession>
<protein>
    <submittedName>
        <fullName evidence="9">Glutamate receptor ionotropic, kainate 2</fullName>
    </submittedName>
</protein>
<evidence type="ECO:0000256" key="3">
    <source>
        <dbReference type="ARBA" id="ARBA00022692"/>
    </source>
</evidence>